<evidence type="ECO:0000259" key="5">
    <source>
        <dbReference type="PROSITE" id="PS50977"/>
    </source>
</evidence>
<dbReference type="GO" id="GO:0000976">
    <property type="term" value="F:transcription cis-regulatory region binding"/>
    <property type="evidence" value="ECO:0007669"/>
    <property type="project" value="TreeGrafter"/>
</dbReference>
<keyword evidence="3" id="KW-0804">Transcription</keyword>
<dbReference type="GO" id="GO:0003700">
    <property type="term" value="F:DNA-binding transcription factor activity"/>
    <property type="evidence" value="ECO:0007669"/>
    <property type="project" value="TreeGrafter"/>
</dbReference>
<evidence type="ECO:0000256" key="2">
    <source>
        <dbReference type="ARBA" id="ARBA00023125"/>
    </source>
</evidence>
<evidence type="ECO:0000256" key="3">
    <source>
        <dbReference type="ARBA" id="ARBA00023163"/>
    </source>
</evidence>
<dbReference type="PANTHER" id="PTHR30055">
    <property type="entry name" value="HTH-TYPE TRANSCRIPTIONAL REGULATOR RUTR"/>
    <property type="match status" value="1"/>
</dbReference>
<dbReference type="RefSeq" id="WP_073129869.1">
    <property type="nucleotide sequence ID" value="NZ_FQWQ01000001.1"/>
</dbReference>
<keyword evidence="2 4" id="KW-0238">DNA-binding</keyword>
<evidence type="ECO:0000256" key="1">
    <source>
        <dbReference type="ARBA" id="ARBA00023015"/>
    </source>
</evidence>
<dbReference type="Proteomes" id="UP000184212">
    <property type="component" value="Unassembled WGS sequence"/>
</dbReference>
<keyword evidence="1" id="KW-0805">Transcription regulation</keyword>
<dbReference type="PANTHER" id="PTHR30055:SF234">
    <property type="entry name" value="HTH-TYPE TRANSCRIPTIONAL REGULATOR BETI"/>
    <property type="match status" value="1"/>
</dbReference>
<dbReference type="InterPro" id="IPR009057">
    <property type="entry name" value="Homeodomain-like_sf"/>
</dbReference>
<proteinExistence type="predicted"/>
<evidence type="ECO:0000313" key="6">
    <source>
        <dbReference type="EMBL" id="SHG41082.1"/>
    </source>
</evidence>
<evidence type="ECO:0000313" key="7">
    <source>
        <dbReference type="Proteomes" id="UP000184212"/>
    </source>
</evidence>
<dbReference type="Pfam" id="PF00440">
    <property type="entry name" value="TetR_N"/>
    <property type="match status" value="1"/>
</dbReference>
<organism evidence="6 7">
    <name type="scientific">Chryseolinea serpens</name>
    <dbReference type="NCBI Taxonomy" id="947013"/>
    <lineage>
        <taxon>Bacteria</taxon>
        <taxon>Pseudomonadati</taxon>
        <taxon>Bacteroidota</taxon>
        <taxon>Cytophagia</taxon>
        <taxon>Cytophagales</taxon>
        <taxon>Fulvivirgaceae</taxon>
        <taxon>Chryseolinea</taxon>
    </lineage>
</organism>
<sequence>MAKKKPVEADVSTEEKIKEAARKVFTQKGFAATRTRDIAEEAGLNLALLNYYFRSKQALFEIVMMEKLQQLFGNLYPILDEEITTLERKVEMVVHAYIELLSANPDLPLFVLSEIRADPERFGQRIQAGKILRDSYFIKQLRERRPDMHPIQFVMSIMGMTLFPFIGRPVLQAIGSLSAKEYQALMEERKTLIPKWIGAILKVK</sequence>
<name>A0A1M5JKJ3_9BACT</name>
<dbReference type="PRINTS" id="PR00455">
    <property type="entry name" value="HTHTETR"/>
</dbReference>
<feature type="domain" description="HTH tetR-type" evidence="5">
    <location>
        <begin position="11"/>
        <end position="71"/>
    </location>
</feature>
<protein>
    <submittedName>
        <fullName evidence="6">Transcriptional regulator, TetR family</fullName>
    </submittedName>
</protein>
<dbReference type="EMBL" id="FQWQ01000001">
    <property type="protein sequence ID" value="SHG41082.1"/>
    <property type="molecule type" value="Genomic_DNA"/>
</dbReference>
<dbReference type="InterPro" id="IPR001647">
    <property type="entry name" value="HTH_TetR"/>
</dbReference>
<dbReference type="PROSITE" id="PS50977">
    <property type="entry name" value="HTH_TETR_2"/>
    <property type="match status" value="1"/>
</dbReference>
<dbReference type="InterPro" id="IPR050109">
    <property type="entry name" value="HTH-type_TetR-like_transc_reg"/>
</dbReference>
<gene>
    <name evidence="6" type="ORF">SAMN04488109_0123</name>
</gene>
<dbReference type="OrthoDB" id="9789566at2"/>
<dbReference type="Gene3D" id="1.10.357.10">
    <property type="entry name" value="Tetracycline Repressor, domain 2"/>
    <property type="match status" value="1"/>
</dbReference>
<accession>A0A1M5JKJ3</accession>
<dbReference type="AlphaFoldDB" id="A0A1M5JKJ3"/>
<reference evidence="6 7" key="1">
    <citation type="submission" date="2016-11" db="EMBL/GenBank/DDBJ databases">
        <authorList>
            <person name="Jaros S."/>
            <person name="Januszkiewicz K."/>
            <person name="Wedrychowicz H."/>
        </authorList>
    </citation>
    <scope>NUCLEOTIDE SEQUENCE [LARGE SCALE GENOMIC DNA]</scope>
    <source>
        <strain evidence="6 7">DSM 24574</strain>
    </source>
</reference>
<dbReference type="SUPFAM" id="SSF46689">
    <property type="entry name" value="Homeodomain-like"/>
    <property type="match status" value="1"/>
</dbReference>
<evidence type="ECO:0000256" key="4">
    <source>
        <dbReference type="PROSITE-ProRule" id="PRU00335"/>
    </source>
</evidence>
<feature type="DNA-binding region" description="H-T-H motif" evidence="4">
    <location>
        <begin position="34"/>
        <end position="53"/>
    </location>
</feature>
<dbReference type="STRING" id="947013.SAMN04488109_0123"/>
<keyword evidence="7" id="KW-1185">Reference proteome</keyword>